<dbReference type="Proteomes" id="UP000244090">
    <property type="component" value="Unassembled WGS sequence"/>
</dbReference>
<evidence type="ECO:0000259" key="4">
    <source>
        <dbReference type="PROSITE" id="PS50949"/>
    </source>
</evidence>
<proteinExistence type="predicted"/>
<keyword evidence="3" id="KW-0804">Transcription</keyword>
<name>A0A2T6BZG1_9FLAO</name>
<dbReference type="SUPFAM" id="SSF48008">
    <property type="entry name" value="GntR ligand-binding domain-like"/>
    <property type="match status" value="1"/>
</dbReference>
<dbReference type="AlphaFoldDB" id="A0A2T6BZG1"/>
<keyword evidence="1" id="KW-0805">Transcription regulation</keyword>
<feature type="domain" description="HTH gntR-type" evidence="4">
    <location>
        <begin position="5"/>
        <end position="72"/>
    </location>
</feature>
<dbReference type="SUPFAM" id="SSF46785">
    <property type="entry name" value="Winged helix' DNA-binding domain"/>
    <property type="match status" value="1"/>
</dbReference>
<dbReference type="Gene3D" id="1.20.120.530">
    <property type="entry name" value="GntR ligand-binding domain-like"/>
    <property type="match status" value="1"/>
</dbReference>
<protein>
    <submittedName>
        <fullName evidence="5">GntR family transcriptional regulator</fullName>
    </submittedName>
</protein>
<accession>A0A2T6BZG1</accession>
<dbReference type="EMBL" id="QBKT01000004">
    <property type="protein sequence ID" value="PTX61455.1"/>
    <property type="molecule type" value="Genomic_DNA"/>
</dbReference>
<dbReference type="RefSeq" id="WP_108114694.1">
    <property type="nucleotide sequence ID" value="NZ_QBKT01000004.1"/>
</dbReference>
<dbReference type="InterPro" id="IPR008920">
    <property type="entry name" value="TF_FadR/GntR_C"/>
</dbReference>
<evidence type="ECO:0000313" key="5">
    <source>
        <dbReference type="EMBL" id="PTX61455.1"/>
    </source>
</evidence>
<dbReference type="InterPro" id="IPR036388">
    <property type="entry name" value="WH-like_DNA-bd_sf"/>
</dbReference>
<dbReference type="InterPro" id="IPR011711">
    <property type="entry name" value="GntR_C"/>
</dbReference>
<gene>
    <name evidence="5" type="ORF">C8N46_10498</name>
</gene>
<keyword evidence="2" id="KW-0238">DNA-binding</keyword>
<dbReference type="GO" id="GO:0003700">
    <property type="term" value="F:DNA-binding transcription factor activity"/>
    <property type="evidence" value="ECO:0007669"/>
    <property type="project" value="InterPro"/>
</dbReference>
<dbReference type="PANTHER" id="PTHR43537:SF5">
    <property type="entry name" value="UXU OPERON TRANSCRIPTIONAL REGULATOR"/>
    <property type="match status" value="1"/>
</dbReference>
<dbReference type="PROSITE" id="PS50949">
    <property type="entry name" value="HTH_GNTR"/>
    <property type="match status" value="1"/>
</dbReference>
<evidence type="ECO:0000313" key="6">
    <source>
        <dbReference type="Proteomes" id="UP000244090"/>
    </source>
</evidence>
<keyword evidence="6" id="KW-1185">Reference proteome</keyword>
<dbReference type="CDD" id="cd07377">
    <property type="entry name" value="WHTH_GntR"/>
    <property type="match status" value="1"/>
</dbReference>
<dbReference type="Pfam" id="PF07729">
    <property type="entry name" value="FCD"/>
    <property type="match status" value="1"/>
</dbReference>
<dbReference type="Gene3D" id="1.10.10.10">
    <property type="entry name" value="Winged helix-like DNA-binding domain superfamily/Winged helix DNA-binding domain"/>
    <property type="match status" value="1"/>
</dbReference>
<evidence type="ECO:0000256" key="1">
    <source>
        <dbReference type="ARBA" id="ARBA00023015"/>
    </source>
</evidence>
<dbReference type="Pfam" id="PF00392">
    <property type="entry name" value="GntR"/>
    <property type="match status" value="1"/>
</dbReference>
<dbReference type="GO" id="GO:0003677">
    <property type="term" value="F:DNA binding"/>
    <property type="evidence" value="ECO:0007669"/>
    <property type="project" value="UniProtKB-KW"/>
</dbReference>
<dbReference type="OrthoDB" id="389878at2"/>
<organism evidence="5 6">
    <name type="scientific">Kordia periserrulae</name>
    <dbReference type="NCBI Taxonomy" id="701523"/>
    <lineage>
        <taxon>Bacteria</taxon>
        <taxon>Pseudomonadati</taxon>
        <taxon>Bacteroidota</taxon>
        <taxon>Flavobacteriia</taxon>
        <taxon>Flavobacteriales</taxon>
        <taxon>Flavobacteriaceae</taxon>
        <taxon>Kordia</taxon>
    </lineage>
</organism>
<dbReference type="PANTHER" id="PTHR43537">
    <property type="entry name" value="TRANSCRIPTIONAL REGULATOR, GNTR FAMILY"/>
    <property type="match status" value="1"/>
</dbReference>
<dbReference type="InterPro" id="IPR036390">
    <property type="entry name" value="WH_DNA-bd_sf"/>
</dbReference>
<reference evidence="5 6" key="1">
    <citation type="submission" date="2018-04" db="EMBL/GenBank/DDBJ databases">
        <title>Genomic Encyclopedia of Archaeal and Bacterial Type Strains, Phase II (KMG-II): from individual species to whole genera.</title>
        <authorList>
            <person name="Goeker M."/>
        </authorList>
    </citation>
    <scope>NUCLEOTIDE SEQUENCE [LARGE SCALE GENOMIC DNA]</scope>
    <source>
        <strain evidence="5 6">DSM 25731</strain>
    </source>
</reference>
<dbReference type="SMART" id="SM00345">
    <property type="entry name" value="HTH_GNTR"/>
    <property type="match status" value="1"/>
</dbReference>
<sequence length="204" mass="23519">MIEKISYRDQVRNILLARMKSGEMQAGDKISLAQLSRELNVSVTPIREALTQLQQANIIESIPNRGFVLPTLKHEEVKNLYELVACLEGLAVENSTYSPEIIQKLKVQQAIFQQTTTAIERINADMLFHEVLTSAYENPISAQILSDLKIRIFFYEKGFMDENGFYKESEHHHDTMIVLLEKNETQEAAQILRDNWMQILNYTS</sequence>
<dbReference type="InterPro" id="IPR000524">
    <property type="entry name" value="Tscrpt_reg_HTH_GntR"/>
</dbReference>
<comment type="caution">
    <text evidence="5">The sequence shown here is derived from an EMBL/GenBank/DDBJ whole genome shotgun (WGS) entry which is preliminary data.</text>
</comment>
<evidence type="ECO:0000256" key="2">
    <source>
        <dbReference type="ARBA" id="ARBA00023125"/>
    </source>
</evidence>
<evidence type="ECO:0000256" key="3">
    <source>
        <dbReference type="ARBA" id="ARBA00023163"/>
    </source>
</evidence>